<evidence type="ECO:0008006" key="4">
    <source>
        <dbReference type="Google" id="ProtNLM"/>
    </source>
</evidence>
<name>A0AAN1KLF6_9VIBR</name>
<sequence>MTEQNLENTTSRGNVKGKECRLRIGLIAILITLSGYYLWVLYLAATPNVTVGYQTYYIDKSTLFWGKDNNNLVLPLSGIIEPGEQSPFISREGWNYDLHTELERNKNEGRRLVHSGGVYFNFDQNPSHSVYVKIDLAKSITEPVYVSIDGEHKTRLEPIGVLSLAATLPATNIDAARPIQYMQFETPASLTVTKITIKDGADEKQ</sequence>
<dbReference type="KEGG" id="vsh:BSZ05_00160"/>
<dbReference type="EMBL" id="CP018308">
    <property type="protein sequence ID" value="ASI88349.1"/>
    <property type="molecule type" value="Genomic_DNA"/>
</dbReference>
<feature type="transmembrane region" description="Helical" evidence="1">
    <location>
        <begin position="24"/>
        <end position="45"/>
    </location>
</feature>
<evidence type="ECO:0000256" key="1">
    <source>
        <dbReference type="SAM" id="Phobius"/>
    </source>
</evidence>
<dbReference type="AlphaFoldDB" id="A0AAN1KLF6"/>
<keyword evidence="1" id="KW-0812">Transmembrane</keyword>
<protein>
    <recommendedName>
        <fullName evidence="4">Riboflavin synthase subunit alpha</fullName>
    </recommendedName>
</protein>
<reference evidence="3" key="1">
    <citation type="submission" date="2016-12" db="EMBL/GenBank/DDBJ databases">
        <title>Comparative genomic analysis reveals the diversity, evolution, and environmental adaptation strategies of the genus Vibrio.</title>
        <authorList>
            <person name="Lin H."/>
            <person name="Wang X."/>
            <person name="Zhang X.-H."/>
        </authorList>
    </citation>
    <scope>NUCLEOTIDE SEQUENCE [LARGE SCALE GENOMIC DNA]</scope>
    <source>
        <strain evidence="3">QT6D1</strain>
    </source>
</reference>
<organism evidence="2 3">
    <name type="scientific">Vibrio mediterranei</name>
    <dbReference type="NCBI Taxonomy" id="689"/>
    <lineage>
        <taxon>Bacteria</taxon>
        <taxon>Pseudomonadati</taxon>
        <taxon>Pseudomonadota</taxon>
        <taxon>Gammaproteobacteria</taxon>
        <taxon>Vibrionales</taxon>
        <taxon>Vibrionaceae</taxon>
        <taxon>Vibrio</taxon>
    </lineage>
</organism>
<gene>
    <name evidence="2" type="ORF">BSZ05_00160</name>
</gene>
<evidence type="ECO:0000313" key="2">
    <source>
        <dbReference type="EMBL" id="ASI88349.1"/>
    </source>
</evidence>
<accession>A0AAN1KLF6</accession>
<dbReference type="Proteomes" id="UP000197092">
    <property type="component" value="Chromosome 1"/>
</dbReference>
<dbReference type="RefSeq" id="WP_088875836.1">
    <property type="nucleotide sequence ID" value="NZ_CP018308.1"/>
</dbReference>
<proteinExistence type="predicted"/>
<keyword evidence="1" id="KW-1133">Transmembrane helix</keyword>
<evidence type="ECO:0000313" key="3">
    <source>
        <dbReference type="Proteomes" id="UP000197092"/>
    </source>
</evidence>
<keyword evidence="1" id="KW-0472">Membrane</keyword>